<feature type="transmembrane region" description="Helical" evidence="12">
    <location>
        <begin position="178"/>
        <end position="200"/>
    </location>
</feature>
<feature type="transmembrane region" description="Helical" evidence="12">
    <location>
        <begin position="246"/>
        <end position="267"/>
    </location>
</feature>
<dbReference type="EMBL" id="JAFBCF010000001">
    <property type="protein sequence ID" value="MBM7797977.1"/>
    <property type="molecule type" value="Genomic_DNA"/>
</dbReference>
<keyword evidence="6" id="KW-0441">Lipid A biosynthesis</keyword>
<evidence type="ECO:0000256" key="6">
    <source>
        <dbReference type="ARBA" id="ARBA00022556"/>
    </source>
</evidence>
<dbReference type="PANTHER" id="PTHR30561">
    <property type="entry name" value="SMR FAMILY PROTON-DEPENDENT DRUG EFFLUX TRANSPORTER SUGE"/>
    <property type="match status" value="1"/>
</dbReference>
<evidence type="ECO:0000259" key="14">
    <source>
        <dbReference type="Pfam" id="PF00892"/>
    </source>
</evidence>
<evidence type="ECO:0000256" key="12">
    <source>
        <dbReference type="SAM" id="Phobius"/>
    </source>
</evidence>
<comment type="similarity">
    <text evidence="2">Belongs to the EamA transporter family.</text>
</comment>
<keyword evidence="4" id="KW-0444">Lipid biosynthesis</keyword>
<reference evidence="15 16" key="1">
    <citation type="submission" date="2021-01" db="EMBL/GenBank/DDBJ databases">
        <title>Sequencing the genomes of 1000 actinobacteria strains.</title>
        <authorList>
            <person name="Klenk H.-P."/>
        </authorList>
    </citation>
    <scope>NUCLEOTIDE SEQUENCE [LARGE SCALE GENOMIC DNA]</scope>
    <source>
        <strain evidence="15 16">DSM 18662</strain>
    </source>
</reference>
<sequence>MTALPLLLVLTAAFAHAAWNLASKRAGASGIRFVWLACLGGSLLLTPFAVTALAAQRAELMPWLACGAVSGLVHTAYFSTLQRGYAHGDISVVYPLARGTGPMLSVVFAMLLLHERPGWLGMAGAAAVVAGVVVIALSARVGATPPDGLRRPLSGAVFGLVTGVLIATYTLWDAHAVTAVGVAPLTMMWMSSTGQVVLLAPLVLRDPARLESVWRRYRREVVTVAVLSPLAYILVLYAVQRAPVSLVAPIREMSVVIVSLAGSLLFAEPAFRRRLVGAVVVLLGVTLLALS</sequence>
<keyword evidence="3" id="KW-1003">Cell membrane</keyword>
<keyword evidence="5" id="KW-0997">Cell inner membrane</keyword>
<dbReference type="Proteomes" id="UP000704762">
    <property type="component" value="Unassembled WGS sequence"/>
</dbReference>
<keyword evidence="13" id="KW-0732">Signal</keyword>
<evidence type="ECO:0000256" key="9">
    <source>
        <dbReference type="ARBA" id="ARBA00022989"/>
    </source>
</evidence>
<feature type="chain" id="PRO_5046659415" evidence="13">
    <location>
        <begin position="18"/>
        <end position="291"/>
    </location>
</feature>
<comment type="subcellular location">
    <subcellularLocation>
        <location evidence="1">Cell membrane</location>
        <topology evidence="1">Multi-pass membrane protein</topology>
    </subcellularLocation>
</comment>
<dbReference type="Gene3D" id="1.10.3730.20">
    <property type="match status" value="2"/>
</dbReference>
<dbReference type="SUPFAM" id="SSF103481">
    <property type="entry name" value="Multidrug resistance efflux transporter EmrE"/>
    <property type="match status" value="2"/>
</dbReference>
<feature type="transmembrane region" description="Helical" evidence="12">
    <location>
        <begin position="92"/>
        <end position="113"/>
    </location>
</feature>
<evidence type="ECO:0000256" key="7">
    <source>
        <dbReference type="ARBA" id="ARBA00022692"/>
    </source>
</evidence>
<keyword evidence="7 12" id="KW-0812">Transmembrane</keyword>
<keyword evidence="16" id="KW-1185">Reference proteome</keyword>
<evidence type="ECO:0000256" key="1">
    <source>
        <dbReference type="ARBA" id="ARBA00004651"/>
    </source>
</evidence>
<evidence type="ECO:0000313" key="16">
    <source>
        <dbReference type="Proteomes" id="UP000704762"/>
    </source>
</evidence>
<feature type="signal peptide" evidence="13">
    <location>
        <begin position="1"/>
        <end position="17"/>
    </location>
</feature>
<keyword evidence="11 12" id="KW-0472">Membrane</keyword>
<evidence type="ECO:0000256" key="10">
    <source>
        <dbReference type="ARBA" id="ARBA00023098"/>
    </source>
</evidence>
<organism evidence="15 16">
    <name type="scientific">Microlunatus panaciterrae</name>
    <dbReference type="NCBI Taxonomy" id="400768"/>
    <lineage>
        <taxon>Bacteria</taxon>
        <taxon>Bacillati</taxon>
        <taxon>Actinomycetota</taxon>
        <taxon>Actinomycetes</taxon>
        <taxon>Propionibacteriales</taxon>
        <taxon>Propionibacteriaceae</taxon>
        <taxon>Microlunatus</taxon>
    </lineage>
</organism>
<evidence type="ECO:0000256" key="2">
    <source>
        <dbReference type="ARBA" id="ARBA00007362"/>
    </source>
</evidence>
<feature type="transmembrane region" description="Helical" evidence="12">
    <location>
        <begin position="119"/>
        <end position="141"/>
    </location>
</feature>
<feature type="transmembrane region" description="Helical" evidence="12">
    <location>
        <begin position="33"/>
        <end position="55"/>
    </location>
</feature>
<evidence type="ECO:0000313" key="15">
    <source>
        <dbReference type="EMBL" id="MBM7797977.1"/>
    </source>
</evidence>
<evidence type="ECO:0000256" key="11">
    <source>
        <dbReference type="ARBA" id="ARBA00023136"/>
    </source>
</evidence>
<dbReference type="Pfam" id="PF00892">
    <property type="entry name" value="EamA"/>
    <property type="match status" value="2"/>
</dbReference>
<name>A0ABS2RHG6_9ACTN</name>
<accession>A0ABS2RHG6</accession>
<dbReference type="InterPro" id="IPR000390">
    <property type="entry name" value="Small_drug/metabolite_transptr"/>
</dbReference>
<evidence type="ECO:0000256" key="4">
    <source>
        <dbReference type="ARBA" id="ARBA00022516"/>
    </source>
</evidence>
<keyword evidence="9 12" id="KW-1133">Transmembrane helix</keyword>
<proteinExistence type="inferred from homology"/>
<feature type="transmembrane region" description="Helical" evidence="12">
    <location>
        <begin position="274"/>
        <end position="290"/>
    </location>
</feature>
<evidence type="ECO:0000256" key="5">
    <source>
        <dbReference type="ARBA" id="ARBA00022519"/>
    </source>
</evidence>
<dbReference type="RefSeq" id="WP_204916599.1">
    <property type="nucleotide sequence ID" value="NZ_BAAAQP010000011.1"/>
</dbReference>
<feature type="transmembrane region" description="Helical" evidence="12">
    <location>
        <begin position="221"/>
        <end position="240"/>
    </location>
</feature>
<protein>
    <submittedName>
        <fullName evidence="15">Drug/metabolite transporter (DMT)-like permease</fullName>
    </submittedName>
</protein>
<dbReference type="PANTHER" id="PTHR30561:SF9">
    <property type="entry name" value="4-AMINO-4-DEOXY-L-ARABINOSE-PHOSPHOUNDECAPRENOL FLIPPASE SUBUNIT ARNF-RELATED"/>
    <property type="match status" value="1"/>
</dbReference>
<evidence type="ECO:0000256" key="8">
    <source>
        <dbReference type="ARBA" id="ARBA00022985"/>
    </source>
</evidence>
<keyword evidence="10" id="KW-0443">Lipid metabolism</keyword>
<evidence type="ECO:0000256" key="13">
    <source>
        <dbReference type="SAM" id="SignalP"/>
    </source>
</evidence>
<evidence type="ECO:0000256" key="3">
    <source>
        <dbReference type="ARBA" id="ARBA00022475"/>
    </source>
</evidence>
<dbReference type="InterPro" id="IPR000620">
    <property type="entry name" value="EamA_dom"/>
</dbReference>
<dbReference type="InterPro" id="IPR037185">
    <property type="entry name" value="EmrE-like"/>
</dbReference>
<feature type="domain" description="EamA" evidence="14">
    <location>
        <begin position="154"/>
        <end position="289"/>
    </location>
</feature>
<keyword evidence="8" id="KW-0448">Lipopolysaccharide biosynthesis</keyword>
<gene>
    <name evidence="15" type="ORF">JOE57_000898</name>
</gene>
<feature type="domain" description="EamA" evidence="14">
    <location>
        <begin position="6"/>
        <end position="136"/>
    </location>
</feature>
<feature type="transmembrane region" description="Helical" evidence="12">
    <location>
        <begin position="153"/>
        <end position="172"/>
    </location>
</feature>
<comment type="caution">
    <text evidence="15">The sequence shown here is derived from an EMBL/GenBank/DDBJ whole genome shotgun (WGS) entry which is preliminary data.</text>
</comment>